<evidence type="ECO:0008006" key="8">
    <source>
        <dbReference type="Google" id="ProtNLM"/>
    </source>
</evidence>
<dbReference type="CDD" id="cd01949">
    <property type="entry name" value="GGDEF"/>
    <property type="match status" value="1"/>
</dbReference>
<dbReference type="InterPro" id="IPR001633">
    <property type="entry name" value="EAL_dom"/>
</dbReference>
<sequence>MRRPSKPLAAILLIIIYLMLYYTWILIWQDHKPMLDWGGDVLTILAGIAALSWLLAAYRRGGQDCRPLWLLLMLGCLSSLIANIIWLYNNSILQEELPFPSVADIFYVLQPLFYLSAFIYQISRKLKTYGAVRFVFDIAIVMTAAISLSWQYVLQPIVSTPGIPTFNMSMALAYPIGDLVLLLSALGIYFGFRTIWPERLLSLLFAGVLTQIIGDCMFSVTVYTQDSSWMIWSNPCFGLSLLLIGLTGIVYKKSLEKLPSQQTTLPVEVVEKPNWIRTLLPYITVIALFIVMVVDSNSRNAIALGSGLSILFVIIRQLLILLENRMLLVTLSEKTIALESSEEQYRSLFRYHPDAVCSLDLYGNILSINESASRMLGYSEDELDLLTNITFIPEQYRDMARMHFQQSWKGQPQSYELCLQARDGRLIQVQMTNIPIMIQGHTVGAFAIAKDITEKKNNEERIHYLAYHDPLTGVYNRAAYDENLKWMIAQPHIQRFAVFFIDLDRFKHVNDTLGHDVGDQLLLSVAGRLTAHVPADSMVARRGGDEFTLLLPLTDDDRLITDTAQAVLESLQQPHYIGQHKIVCTPSIGIAIYPDHSTDICTLVQKADRAMYQVKINGKAHYLIYDDNDEKITRKLLLEQSIGSALDHNELLLHYQSQVDASSGKVVGVEALLRWKHPQLGWIAPLEFIPVAEDTGSILSIGRWVLLEACRQAKTWADQGHFIKMGVNLSPRQFQQGNLVDTVAEVLQETGLDPAYLDLEITESIAMSHIHNVIPQLHALKHLGVSISIDDFGTGYSSLSYLASFPIDKLKIAREFISKINEKDSHSIIASIINLAYGLNLNVIAEGVEDCQQADILKGIDCYEMQGYLFSKPVIAAEIEKTFQQDHLH</sequence>
<dbReference type="SUPFAM" id="SSF55785">
    <property type="entry name" value="PYP-like sensor domain (PAS domain)"/>
    <property type="match status" value="1"/>
</dbReference>
<dbReference type="EMBL" id="CP013023">
    <property type="protein sequence ID" value="ANF94894.1"/>
    <property type="molecule type" value="Genomic_DNA"/>
</dbReference>
<dbReference type="CDD" id="cd01948">
    <property type="entry name" value="EAL"/>
    <property type="match status" value="1"/>
</dbReference>
<evidence type="ECO:0000259" key="2">
    <source>
        <dbReference type="PROSITE" id="PS50112"/>
    </source>
</evidence>
<proteinExistence type="predicted"/>
<dbReference type="AlphaFoldDB" id="A0A172ZB75"/>
<dbReference type="SMART" id="SM00267">
    <property type="entry name" value="GGDEF"/>
    <property type="match status" value="1"/>
</dbReference>
<feature type="domain" description="PAC" evidence="3">
    <location>
        <begin position="413"/>
        <end position="464"/>
    </location>
</feature>
<feature type="transmembrane region" description="Helical" evidence="1">
    <location>
        <begin position="275"/>
        <end position="294"/>
    </location>
</feature>
<dbReference type="Pfam" id="PF00563">
    <property type="entry name" value="EAL"/>
    <property type="match status" value="1"/>
</dbReference>
<dbReference type="STRING" id="1616788.AR543_01840"/>
<dbReference type="KEGG" id="pbv:AR543_01840"/>
<dbReference type="CDD" id="cd00130">
    <property type="entry name" value="PAS"/>
    <property type="match status" value="1"/>
</dbReference>
<dbReference type="Pfam" id="PF13321">
    <property type="entry name" value="DUF4084"/>
    <property type="match status" value="1"/>
</dbReference>
<keyword evidence="1" id="KW-0472">Membrane</keyword>
<evidence type="ECO:0000259" key="5">
    <source>
        <dbReference type="PROSITE" id="PS50887"/>
    </source>
</evidence>
<dbReference type="SMART" id="SM00052">
    <property type="entry name" value="EAL"/>
    <property type="match status" value="1"/>
</dbReference>
<dbReference type="PROSITE" id="PS50883">
    <property type="entry name" value="EAL"/>
    <property type="match status" value="1"/>
</dbReference>
<dbReference type="InterPro" id="IPR029787">
    <property type="entry name" value="Nucleotide_cyclase"/>
</dbReference>
<keyword evidence="1" id="KW-0812">Transmembrane</keyword>
<dbReference type="InterPro" id="IPR000014">
    <property type="entry name" value="PAS"/>
</dbReference>
<feature type="domain" description="PAS" evidence="2">
    <location>
        <begin position="341"/>
        <end position="383"/>
    </location>
</feature>
<dbReference type="FunFam" id="3.20.20.450:FF:000001">
    <property type="entry name" value="Cyclic di-GMP phosphodiesterase yahA"/>
    <property type="match status" value="1"/>
</dbReference>
<dbReference type="PROSITE" id="PS50112">
    <property type="entry name" value="PAS"/>
    <property type="match status" value="1"/>
</dbReference>
<keyword evidence="7" id="KW-1185">Reference proteome</keyword>
<dbReference type="InterPro" id="IPR035965">
    <property type="entry name" value="PAS-like_dom_sf"/>
</dbReference>
<feature type="transmembrane region" description="Helical" evidence="1">
    <location>
        <begin position="300"/>
        <end position="322"/>
    </location>
</feature>
<dbReference type="InterPro" id="IPR025152">
    <property type="entry name" value="DUF4084"/>
</dbReference>
<dbReference type="SUPFAM" id="SSF141868">
    <property type="entry name" value="EAL domain-like"/>
    <property type="match status" value="1"/>
</dbReference>
<dbReference type="InterPro" id="IPR013767">
    <property type="entry name" value="PAS_fold"/>
</dbReference>
<dbReference type="NCBIfam" id="TIGR00229">
    <property type="entry name" value="sensory_box"/>
    <property type="match status" value="1"/>
</dbReference>
<feature type="transmembrane region" description="Helical" evidence="1">
    <location>
        <begin position="172"/>
        <end position="192"/>
    </location>
</feature>
<dbReference type="SMART" id="SM00091">
    <property type="entry name" value="PAS"/>
    <property type="match status" value="1"/>
</dbReference>
<reference evidence="7" key="1">
    <citation type="submission" date="2015-10" db="EMBL/GenBank/DDBJ databases">
        <title>Genome of Paenibacillus bovis sp. nov.</title>
        <authorList>
            <person name="Wu Z."/>
            <person name="Gao C."/>
            <person name="Liu Z."/>
            <person name="Zheng H."/>
        </authorList>
    </citation>
    <scope>NUCLEOTIDE SEQUENCE [LARGE SCALE GENOMIC DNA]</scope>
    <source>
        <strain evidence="7">BD3526</strain>
    </source>
</reference>
<dbReference type="InterPro" id="IPR000160">
    <property type="entry name" value="GGDEF_dom"/>
</dbReference>
<feature type="domain" description="EAL" evidence="4">
    <location>
        <begin position="635"/>
        <end position="887"/>
    </location>
</feature>
<protein>
    <recommendedName>
        <fullName evidence="8">Diguanylate cyclase</fullName>
    </recommendedName>
</protein>
<evidence type="ECO:0000259" key="4">
    <source>
        <dbReference type="PROSITE" id="PS50883"/>
    </source>
</evidence>
<dbReference type="RefSeq" id="WP_060531321.1">
    <property type="nucleotide sequence ID" value="NZ_CP013023.1"/>
</dbReference>
<evidence type="ECO:0000259" key="3">
    <source>
        <dbReference type="PROSITE" id="PS50113"/>
    </source>
</evidence>
<dbReference type="Pfam" id="PF00990">
    <property type="entry name" value="GGDEF"/>
    <property type="match status" value="1"/>
</dbReference>
<dbReference type="GO" id="GO:0006355">
    <property type="term" value="P:regulation of DNA-templated transcription"/>
    <property type="evidence" value="ECO:0007669"/>
    <property type="project" value="InterPro"/>
</dbReference>
<feature type="transmembrane region" description="Helical" evidence="1">
    <location>
        <begin position="101"/>
        <end position="122"/>
    </location>
</feature>
<feature type="transmembrane region" description="Helical" evidence="1">
    <location>
        <begin position="68"/>
        <end position="89"/>
    </location>
</feature>
<feature type="domain" description="GGDEF" evidence="5">
    <location>
        <begin position="494"/>
        <end position="627"/>
    </location>
</feature>
<dbReference type="Gene3D" id="3.20.20.450">
    <property type="entry name" value="EAL domain"/>
    <property type="match status" value="1"/>
</dbReference>
<dbReference type="PROSITE" id="PS50887">
    <property type="entry name" value="GGDEF"/>
    <property type="match status" value="1"/>
</dbReference>
<reference evidence="6 7" key="2">
    <citation type="journal article" date="2016" name="Int. J. Syst. Evol. Microbiol.">
        <title>Paenibacillus bovis sp. nov., isolated from raw yak (Bos grunniens) milk.</title>
        <authorList>
            <person name="Gao C."/>
            <person name="Han J."/>
            <person name="Liu Z."/>
            <person name="Xu X."/>
            <person name="Hang F."/>
            <person name="Wu Z."/>
        </authorList>
    </citation>
    <scope>NUCLEOTIDE SEQUENCE [LARGE SCALE GENOMIC DNA]</scope>
    <source>
        <strain evidence="6 7">BD3526</strain>
    </source>
</reference>
<dbReference type="InterPro" id="IPR052155">
    <property type="entry name" value="Biofilm_reg_signaling"/>
</dbReference>
<accession>A0A172ZB75</accession>
<dbReference type="InterPro" id="IPR043128">
    <property type="entry name" value="Rev_trsase/Diguanyl_cyclase"/>
</dbReference>
<feature type="transmembrane region" description="Helical" evidence="1">
    <location>
        <begin position="7"/>
        <end position="25"/>
    </location>
</feature>
<dbReference type="OrthoDB" id="9759607at2"/>
<dbReference type="Gene3D" id="3.30.70.270">
    <property type="match status" value="1"/>
</dbReference>
<gene>
    <name evidence="6" type="ORF">AR543_01840</name>
</gene>
<dbReference type="Proteomes" id="UP000078148">
    <property type="component" value="Chromosome"/>
</dbReference>
<dbReference type="Gene3D" id="3.30.450.20">
    <property type="entry name" value="PAS domain"/>
    <property type="match status" value="1"/>
</dbReference>
<dbReference type="Pfam" id="PF00989">
    <property type="entry name" value="PAS"/>
    <property type="match status" value="1"/>
</dbReference>
<dbReference type="InterPro" id="IPR000700">
    <property type="entry name" value="PAS-assoc_C"/>
</dbReference>
<evidence type="ECO:0000313" key="6">
    <source>
        <dbReference type="EMBL" id="ANF94894.1"/>
    </source>
</evidence>
<dbReference type="PANTHER" id="PTHR44757:SF2">
    <property type="entry name" value="BIOFILM ARCHITECTURE MAINTENANCE PROTEIN MBAA"/>
    <property type="match status" value="1"/>
</dbReference>
<evidence type="ECO:0000313" key="7">
    <source>
        <dbReference type="Proteomes" id="UP000078148"/>
    </source>
</evidence>
<feature type="transmembrane region" description="Helical" evidence="1">
    <location>
        <begin position="37"/>
        <end position="56"/>
    </location>
</feature>
<feature type="transmembrane region" description="Helical" evidence="1">
    <location>
        <begin position="229"/>
        <end position="251"/>
    </location>
</feature>
<dbReference type="PANTHER" id="PTHR44757">
    <property type="entry name" value="DIGUANYLATE CYCLASE DGCP"/>
    <property type="match status" value="1"/>
</dbReference>
<name>A0A172ZB75_9BACL</name>
<feature type="transmembrane region" description="Helical" evidence="1">
    <location>
        <begin position="134"/>
        <end position="152"/>
    </location>
</feature>
<dbReference type="InterPro" id="IPR035919">
    <property type="entry name" value="EAL_sf"/>
</dbReference>
<evidence type="ECO:0000256" key="1">
    <source>
        <dbReference type="SAM" id="Phobius"/>
    </source>
</evidence>
<dbReference type="PROSITE" id="PS50113">
    <property type="entry name" value="PAC"/>
    <property type="match status" value="1"/>
</dbReference>
<organism evidence="6 7">
    <name type="scientific">Paenibacillus bovis</name>
    <dbReference type="NCBI Taxonomy" id="1616788"/>
    <lineage>
        <taxon>Bacteria</taxon>
        <taxon>Bacillati</taxon>
        <taxon>Bacillota</taxon>
        <taxon>Bacilli</taxon>
        <taxon>Bacillales</taxon>
        <taxon>Paenibacillaceae</taxon>
        <taxon>Paenibacillus</taxon>
    </lineage>
</organism>
<dbReference type="SUPFAM" id="SSF55073">
    <property type="entry name" value="Nucleotide cyclase"/>
    <property type="match status" value="1"/>
</dbReference>
<keyword evidence="1" id="KW-1133">Transmembrane helix</keyword>
<dbReference type="NCBIfam" id="TIGR00254">
    <property type="entry name" value="GGDEF"/>
    <property type="match status" value="1"/>
</dbReference>